<dbReference type="InterPro" id="IPR006657">
    <property type="entry name" value="MoPterin_dinucl-bd_dom"/>
</dbReference>
<proteinExistence type="inferred from homology"/>
<dbReference type="RefSeq" id="WP_343845364.1">
    <property type="nucleotide sequence ID" value="NZ_BAAAEI010000014.1"/>
</dbReference>
<comment type="similarity">
    <text evidence="3">Belongs to the prokaryotic molybdopterin-containing oxidoreductase family. NasA/NapA/NarB subfamily.</text>
</comment>
<dbReference type="PROSITE" id="PS51669">
    <property type="entry name" value="4FE4S_MOW_BIS_MGD"/>
    <property type="match status" value="1"/>
</dbReference>
<accession>A0ABP3H4W1</accession>
<dbReference type="PROSITE" id="PS00551">
    <property type="entry name" value="MOLYBDOPTERIN_PROK_1"/>
    <property type="match status" value="1"/>
</dbReference>
<organism evidence="12 13">
    <name type="scientific">Bowmanella denitrificans</name>
    <dbReference type="NCBI Taxonomy" id="366582"/>
    <lineage>
        <taxon>Bacteria</taxon>
        <taxon>Pseudomonadati</taxon>
        <taxon>Pseudomonadota</taxon>
        <taxon>Gammaproteobacteria</taxon>
        <taxon>Alteromonadales</taxon>
        <taxon>Alteromonadaceae</taxon>
        <taxon>Bowmanella</taxon>
    </lineage>
</organism>
<evidence type="ECO:0000256" key="6">
    <source>
        <dbReference type="ARBA" id="ARBA00022723"/>
    </source>
</evidence>
<keyword evidence="6" id="KW-0479">Metal-binding</keyword>
<evidence type="ECO:0000256" key="9">
    <source>
        <dbReference type="ARBA" id="ARBA00023014"/>
    </source>
</evidence>
<dbReference type="InterPro" id="IPR027467">
    <property type="entry name" value="MopterinOxRdtase_cofactor_BS"/>
</dbReference>
<evidence type="ECO:0000256" key="2">
    <source>
        <dbReference type="ARBA" id="ARBA00001966"/>
    </source>
</evidence>
<dbReference type="InterPro" id="IPR041957">
    <property type="entry name" value="CT_Nitrate-R-NapA-like"/>
</dbReference>
<evidence type="ECO:0000256" key="4">
    <source>
        <dbReference type="ARBA" id="ARBA00022485"/>
    </source>
</evidence>
<keyword evidence="10" id="KW-0534">Nitrate assimilation</keyword>
<dbReference type="CDD" id="cd02791">
    <property type="entry name" value="MopB_CT_Nitrate-R-NapA-like"/>
    <property type="match status" value="1"/>
</dbReference>
<dbReference type="CDD" id="cd02754">
    <property type="entry name" value="MopB_Nitrate-R-NapA-like"/>
    <property type="match status" value="1"/>
</dbReference>
<keyword evidence="8" id="KW-0408">Iron</keyword>
<feature type="domain" description="4Fe-4S Mo/W bis-MGD-type" evidence="11">
    <location>
        <begin position="5"/>
        <end position="66"/>
    </location>
</feature>
<dbReference type="SMART" id="SM00926">
    <property type="entry name" value="Molybdop_Fe4S4"/>
    <property type="match status" value="1"/>
</dbReference>
<dbReference type="SUPFAM" id="SSF53706">
    <property type="entry name" value="Formate dehydrogenase/DMSO reductase, domains 1-3"/>
    <property type="match status" value="1"/>
</dbReference>
<dbReference type="Gene3D" id="3.40.228.10">
    <property type="entry name" value="Dimethylsulfoxide Reductase, domain 2"/>
    <property type="match status" value="1"/>
</dbReference>
<evidence type="ECO:0000256" key="1">
    <source>
        <dbReference type="ARBA" id="ARBA00001942"/>
    </source>
</evidence>
<dbReference type="InterPro" id="IPR050123">
    <property type="entry name" value="Prok_molybdopt-oxidoreductase"/>
</dbReference>
<dbReference type="InterPro" id="IPR006963">
    <property type="entry name" value="Mopterin_OxRdtase_4Fe-4S_dom"/>
</dbReference>
<dbReference type="InterPro" id="IPR006656">
    <property type="entry name" value="Mopterin_OxRdtase"/>
</dbReference>
<dbReference type="SUPFAM" id="SSF50692">
    <property type="entry name" value="ADC-like"/>
    <property type="match status" value="1"/>
</dbReference>
<evidence type="ECO:0000259" key="11">
    <source>
        <dbReference type="PROSITE" id="PS51669"/>
    </source>
</evidence>
<comment type="caution">
    <text evidence="12">The sequence shown here is derived from an EMBL/GenBank/DDBJ whole genome shotgun (WGS) entry which is preliminary data.</text>
</comment>
<dbReference type="Pfam" id="PF04324">
    <property type="entry name" value="Fer2_BFD"/>
    <property type="match status" value="1"/>
</dbReference>
<comment type="cofactor">
    <cofactor evidence="1">
        <name>Mo-bis(molybdopterin guanine dinucleotide)</name>
        <dbReference type="ChEBI" id="CHEBI:60539"/>
    </cofactor>
</comment>
<keyword evidence="9" id="KW-0411">Iron-sulfur</keyword>
<name>A0ABP3H4W1_9ALTE</name>
<keyword evidence="5" id="KW-0500">Molybdenum</keyword>
<dbReference type="InterPro" id="IPR007419">
    <property type="entry name" value="BFD-like_2Fe2S-bd_dom"/>
</dbReference>
<dbReference type="Pfam" id="PF00384">
    <property type="entry name" value="Molybdopterin"/>
    <property type="match status" value="1"/>
</dbReference>
<dbReference type="Gene3D" id="2.40.40.20">
    <property type="match status" value="1"/>
</dbReference>
<dbReference type="InterPro" id="IPR041854">
    <property type="entry name" value="BFD-like_2Fe2S-bd_dom_sf"/>
</dbReference>
<dbReference type="EMBL" id="BAAAEI010000014">
    <property type="protein sequence ID" value="GAA0360249.1"/>
    <property type="molecule type" value="Genomic_DNA"/>
</dbReference>
<keyword evidence="13" id="KW-1185">Reference proteome</keyword>
<evidence type="ECO:0000256" key="10">
    <source>
        <dbReference type="ARBA" id="ARBA00023063"/>
    </source>
</evidence>
<gene>
    <name evidence="12" type="ORF">GCM10009092_25580</name>
</gene>
<protein>
    <submittedName>
        <fullName evidence="12">Nitrate reductase</fullName>
    </submittedName>
</protein>
<evidence type="ECO:0000256" key="5">
    <source>
        <dbReference type="ARBA" id="ARBA00022505"/>
    </source>
</evidence>
<evidence type="ECO:0000256" key="7">
    <source>
        <dbReference type="ARBA" id="ARBA00023002"/>
    </source>
</evidence>
<sequence length="909" mass="99287">MQAAARLCATTCPYCGVGCGVDAQLSTDAQGQKYLDGVHGTQNHPANYGRLCIKGSKLPETNGLQGRLLSPTIYGQPTSWQQAIDTAAQGFTQAIQKYGPDSVAIYVSGQLLTEDYYLANKLMKGYIGSANIDTNSRLCMSSAVAGYKRAFGADAMPCCYDDLEQTELLVLVGSNAAWTHPVLYQRMERARAINPALKLVVIDPRKTATAEQADLFLPIKAGTDVALFNGLLAYLAEHQGLDQAFIRQHTQGFAATLDCARDWTVAKVAQLCELDSRDIRLFYRWFCNSPSALSFFSMGVNQSSSGTDKVNAIINCHLASGKIGKPGSGPFSVTGQPNAMGGREVGGLATMLAAHLDIQSERDRQLLQQYWQSPAMVKAPGLPALQLFSQMAKGKIKALWIMGTNPMVSLPDRQLVAQALGQCELVVVSDAVANNDTLAFAHIALPACPWSEKDGTVTNSERRISRQRGFLVPAGQAKPDWQILCEFARAMGFSGFDYAHPSDIFAEYARLTGLANQGQRALDISGLAGLTQRQYEQLSPIQWPVNSHNPQGCKRLFSDGHFYTQSGRANFVPLTYQPPKQLTSEAFPWVLNSGRVRDQWHSMTRTGTAPELLQHQDRPWLAMHPEDAAVMGLQEGQLVKLRSKCSGEAQVMLQIKLESSQRRGELFAPMHWNQQFCSHGAIGALFAAVGDPLSFQPELKHAAVAVLPQHFSQYAILLCRNTLSAVQLNQLSQYWLRLPLAGGQCYLLAGKDRPDWQGMLSDWLGAEQGLGRSGQHTGYVALHGQALHWAWQISELPWPVLPSAWLQSMLDNDALDDTELSAWLRAQPPASFMQGRQVCSCFKVHEQAICQAINDGHNSVQKLGKYLGCGTGCGSCKPELAKLVSSQQPASASRLALETQAAIIFQEAI</sequence>
<reference evidence="13" key="1">
    <citation type="journal article" date="2019" name="Int. J. Syst. Evol. Microbiol.">
        <title>The Global Catalogue of Microorganisms (GCM) 10K type strain sequencing project: providing services to taxonomists for standard genome sequencing and annotation.</title>
        <authorList>
            <consortium name="The Broad Institute Genomics Platform"/>
            <consortium name="The Broad Institute Genome Sequencing Center for Infectious Disease"/>
            <person name="Wu L."/>
            <person name="Ma J."/>
        </authorList>
    </citation>
    <scope>NUCLEOTIDE SEQUENCE [LARGE SCALE GENOMIC DNA]</scope>
    <source>
        <strain evidence="13">JCM 13378</strain>
    </source>
</reference>
<evidence type="ECO:0000313" key="13">
    <source>
        <dbReference type="Proteomes" id="UP001501757"/>
    </source>
</evidence>
<keyword evidence="4" id="KW-0004">4Fe-4S</keyword>
<keyword evidence="7" id="KW-0560">Oxidoreductase</keyword>
<dbReference type="PANTHER" id="PTHR43105:SF9">
    <property type="entry name" value="NADPH-FE(3+) OXIDOREDUCTASE SUBUNIT ALPHA"/>
    <property type="match status" value="1"/>
</dbReference>
<dbReference type="Gene3D" id="1.10.10.1100">
    <property type="entry name" value="BFD-like [2Fe-2S]-binding domain"/>
    <property type="match status" value="1"/>
</dbReference>
<dbReference type="Pfam" id="PF01568">
    <property type="entry name" value="Molydop_binding"/>
    <property type="match status" value="1"/>
</dbReference>
<evidence type="ECO:0000313" key="12">
    <source>
        <dbReference type="EMBL" id="GAA0360249.1"/>
    </source>
</evidence>
<comment type="cofactor">
    <cofactor evidence="2">
        <name>[4Fe-4S] cluster</name>
        <dbReference type="ChEBI" id="CHEBI:49883"/>
    </cofactor>
</comment>
<evidence type="ECO:0000256" key="3">
    <source>
        <dbReference type="ARBA" id="ARBA00008747"/>
    </source>
</evidence>
<dbReference type="Gene3D" id="2.20.25.90">
    <property type="entry name" value="ADC-like domains"/>
    <property type="match status" value="1"/>
</dbReference>
<dbReference type="Proteomes" id="UP001501757">
    <property type="component" value="Unassembled WGS sequence"/>
</dbReference>
<dbReference type="Gene3D" id="3.40.50.740">
    <property type="match status" value="1"/>
</dbReference>
<dbReference type="PANTHER" id="PTHR43105">
    <property type="entry name" value="RESPIRATORY NITRATE REDUCTASE"/>
    <property type="match status" value="1"/>
</dbReference>
<dbReference type="InterPro" id="IPR009010">
    <property type="entry name" value="Asp_de-COase-like_dom_sf"/>
</dbReference>
<evidence type="ECO:0000256" key="8">
    <source>
        <dbReference type="ARBA" id="ARBA00023004"/>
    </source>
</evidence>
<dbReference type="Pfam" id="PF04879">
    <property type="entry name" value="Molybdop_Fe4S4"/>
    <property type="match status" value="1"/>
</dbReference>